<dbReference type="Gene3D" id="3.40.50.150">
    <property type="entry name" value="Vaccinia Virus protein VP39"/>
    <property type="match status" value="1"/>
</dbReference>
<proteinExistence type="predicted"/>
<organism evidence="1">
    <name type="scientific">hydrothermal vent metagenome</name>
    <dbReference type="NCBI Taxonomy" id="652676"/>
    <lineage>
        <taxon>unclassified sequences</taxon>
        <taxon>metagenomes</taxon>
        <taxon>ecological metagenomes</taxon>
    </lineage>
</organism>
<evidence type="ECO:0008006" key="2">
    <source>
        <dbReference type="Google" id="ProtNLM"/>
    </source>
</evidence>
<dbReference type="EMBL" id="UOFG01000183">
    <property type="protein sequence ID" value="VAW62804.1"/>
    <property type="molecule type" value="Genomic_DNA"/>
</dbReference>
<name>A0A3B0Y2V8_9ZZZZ</name>
<accession>A0A3B0Y2V8</accession>
<dbReference type="InterPro" id="IPR029063">
    <property type="entry name" value="SAM-dependent_MTases_sf"/>
</dbReference>
<sequence>MRKLKRAIVRVPILGRAVLVVIRAKTAIGYFRKPLFNLVKWLFRSNEITNYTYDLEKNNVRYLASLIADITNIEFSVVMEYIKEIEEDKELRKHIIDATAKSDFSFVADKKVCFGRRIGWYALARALKPKTVIETGVDKGLGSCVLTAALKKNKEEGYEGRYYGTDINPKAGYLLSGDYANYGSILYGDSIESLKAHDGMIDLFVNDSDHSSDYEAEEYNTIKNKLSKNAVVLGDNSHCTDKLLEFSLEANRNFVFFQEKPCEHWYPGAGIGVSFR</sequence>
<dbReference type="Pfam" id="PF13578">
    <property type="entry name" value="Methyltransf_24"/>
    <property type="match status" value="1"/>
</dbReference>
<protein>
    <recommendedName>
        <fullName evidence="2">Class I SAM-dependent methyltransferase</fullName>
    </recommendedName>
</protein>
<dbReference type="AlphaFoldDB" id="A0A3B0Y2V8"/>
<reference evidence="1" key="1">
    <citation type="submission" date="2018-06" db="EMBL/GenBank/DDBJ databases">
        <authorList>
            <person name="Zhirakovskaya E."/>
        </authorList>
    </citation>
    <scope>NUCLEOTIDE SEQUENCE</scope>
</reference>
<gene>
    <name evidence="1" type="ORF">MNBD_GAMMA11-1698</name>
</gene>
<evidence type="ECO:0000313" key="1">
    <source>
        <dbReference type="EMBL" id="VAW62804.1"/>
    </source>
</evidence>
<dbReference type="SUPFAM" id="SSF53335">
    <property type="entry name" value="S-adenosyl-L-methionine-dependent methyltransferases"/>
    <property type="match status" value="1"/>
</dbReference>